<dbReference type="GO" id="GO:0009252">
    <property type="term" value="P:peptidoglycan biosynthetic process"/>
    <property type="evidence" value="ECO:0007669"/>
    <property type="project" value="TreeGrafter"/>
</dbReference>
<dbReference type="SUPFAM" id="SSF50621">
    <property type="entry name" value="Alanine racemase C-terminal domain-like"/>
    <property type="match status" value="1"/>
</dbReference>
<dbReference type="GO" id="GO:0030632">
    <property type="term" value="P:D-alanine biosynthetic process"/>
    <property type="evidence" value="ECO:0007669"/>
    <property type="project" value="UniProtKB-UniRule"/>
</dbReference>
<dbReference type="Gene3D" id="3.20.20.10">
    <property type="entry name" value="Alanine racemase"/>
    <property type="match status" value="1"/>
</dbReference>
<evidence type="ECO:0000313" key="9">
    <source>
        <dbReference type="EMBL" id="MYL51247.1"/>
    </source>
</evidence>
<comment type="similarity">
    <text evidence="5">Belongs to the alanine racemase family.</text>
</comment>
<keyword evidence="4 5" id="KW-0413">Isomerase</keyword>
<dbReference type="SMART" id="SM01005">
    <property type="entry name" value="Ala_racemase_C"/>
    <property type="match status" value="1"/>
</dbReference>
<dbReference type="InterPro" id="IPR000821">
    <property type="entry name" value="Ala_racemase"/>
</dbReference>
<evidence type="ECO:0000256" key="4">
    <source>
        <dbReference type="ARBA" id="ARBA00023235"/>
    </source>
</evidence>
<dbReference type="Proteomes" id="UP000447393">
    <property type="component" value="Unassembled WGS sequence"/>
</dbReference>
<name>A0A845E647_9BACI</name>
<keyword evidence="3 5" id="KW-0663">Pyridoxal phosphate</keyword>
<sequence length="387" mass="43624">MVARETYYRDSIAEVELTAIEYNIQQLKQRLDKETDICAVVKADAYGHGDVQVARTALKAGAKSLAVALLDEALKLRKAGIEAPILVMGWTRPQDAAVAAEYNIALTVFQKDWLKEVAGLQSSDPLKLHLKIDTGMGRIGVRTAVELEEVLAVLAETPEFHLEALFTHFATADEEESAYFNEQQERWDEMFSCFKRNWAEDVEIHTSNSATSMRVPERMDHFVRFGISMYGLYPSPHVKKERPIDLKPAFSLSSRLVHVKKIAAGESISYGATYTTEKEEWIGTIPLGYADGWIRKLQGAEVLVDGKRQPIVGRICMDQFMIRLDQEYPIGTKVTLIGKQGDQEISADEIAEHLETINYEIPCMISQRVPRVFQEDGRTVEVRNSLL</sequence>
<evidence type="ECO:0000256" key="6">
    <source>
        <dbReference type="PIRSR" id="PIRSR600821-50"/>
    </source>
</evidence>
<feature type="active site" description="Proton acceptor; specific for D-alanine" evidence="5">
    <location>
        <position position="42"/>
    </location>
</feature>
<proteinExistence type="inferred from homology"/>
<dbReference type="EC" id="5.1.1.1" evidence="5"/>
<dbReference type="GO" id="GO:0008784">
    <property type="term" value="F:alanine racemase activity"/>
    <property type="evidence" value="ECO:0007669"/>
    <property type="project" value="UniProtKB-UniRule"/>
</dbReference>
<dbReference type="InterPro" id="IPR020622">
    <property type="entry name" value="Ala_racemase_pyridoxalP-BS"/>
</dbReference>
<organism evidence="9 10">
    <name type="scientific">Halobacillus litoralis</name>
    <dbReference type="NCBI Taxonomy" id="45668"/>
    <lineage>
        <taxon>Bacteria</taxon>
        <taxon>Bacillati</taxon>
        <taxon>Bacillota</taxon>
        <taxon>Bacilli</taxon>
        <taxon>Bacillales</taxon>
        <taxon>Bacillaceae</taxon>
        <taxon>Halobacillus</taxon>
    </lineage>
</organism>
<dbReference type="EMBL" id="WMEZ01000009">
    <property type="protein sequence ID" value="MYL51247.1"/>
    <property type="molecule type" value="Genomic_DNA"/>
</dbReference>
<feature type="domain" description="Alanine racemase C-terminal" evidence="8">
    <location>
        <begin position="249"/>
        <end position="374"/>
    </location>
</feature>
<dbReference type="FunFam" id="2.40.37.10:FF:000006">
    <property type="entry name" value="Alanine racemase"/>
    <property type="match status" value="1"/>
</dbReference>
<evidence type="ECO:0000256" key="7">
    <source>
        <dbReference type="PIRSR" id="PIRSR600821-52"/>
    </source>
</evidence>
<protein>
    <recommendedName>
        <fullName evidence="5">Alanine racemase</fullName>
        <ecNumber evidence="5">5.1.1.1</ecNumber>
    </recommendedName>
</protein>
<evidence type="ECO:0000256" key="1">
    <source>
        <dbReference type="ARBA" id="ARBA00000316"/>
    </source>
</evidence>
<evidence type="ECO:0000259" key="8">
    <source>
        <dbReference type="SMART" id="SM01005"/>
    </source>
</evidence>
<comment type="function">
    <text evidence="5">Catalyzes the interconversion of L-alanine and D-alanine. May also act on other amino acids.</text>
</comment>
<dbReference type="PANTHER" id="PTHR30511">
    <property type="entry name" value="ALANINE RACEMASE"/>
    <property type="match status" value="1"/>
</dbReference>
<dbReference type="Pfam" id="PF00842">
    <property type="entry name" value="Ala_racemase_C"/>
    <property type="match status" value="1"/>
</dbReference>
<feature type="binding site" evidence="5 7">
    <location>
        <position position="317"/>
    </location>
    <ligand>
        <name>substrate</name>
    </ligand>
</feature>
<dbReference type="InterPro" id="IPR009006">
    <property type="entry name" value="Ala_racemase/Decarboxylase_C"/>
</dbReference>
<dbReference type="InterPro" id="IPR001608">
    <property type="entry name" value="Ala_racemase_N"/>
</dbReference>
<dbReference type="GO" id="GO:0030170">
    <property type="term" value="F:pyridoxal phosphate binding"/>
    <property type="evidence" value="ECO:0007669"/>
    <property type="project" value="UniProtKB-UniRule"/>
</dbReference>
<evidence type="ECO:0000256" key="2">
    <source>
        <dbReference type="ARBA" id="ARBA00001933"/>
    </source>
</evidence>
<reference evidence="9 10" key="1">
    <citation type="submission" date="2019-11" db="EMBL/GenBank/DDBJ databases">
        <title>Genome sequences of 17 halophilic strains isolated from different environments.</title>
        <authorList>
            <person name="Furrow R.E."/>
        </authorList>
    </citation>
    <scope>NUCLEOTIDE SEQUENCE [LARGE SCALE GENOMIC DNA]</scope>
    <source>
        <strain evidence="9 10">22505_10_Sand</strain>
    </source>
</reference>
<comment type="cofactor">
    <cofactor evidence="2 5 6">
        <name>pyridoxal 5'-phosphate</name>
        <dbReference type="ChEBI" id="CHEBI:597326"/>
    </cofactor>
</comment>
<comment type="pathway">
    <text evidence="5">Amino-acid biosynthesis; D-alanine biosynthesis; D-alanine from L-alanine: step 1/1.</text>
</comment>
<dbReference type="CDD" id="cd00430">
    <property type="entry name" value="PLPDE_III_AR"/>
    <property type="match status" value="1"/>
</dbReference>
<evidence type="ECO:0000256" key="3">
    <source>
        <dbReference type="ARBA" id="ARBA00022898"/>
    </source>
</evidence>
<dbReference type="PRINTS" id="PR00992">
    <property type="entry name" value="ALARACEMASE"/>
</dbReference>
<dbReference type="Pfam" id="PF01168">
    <property type="entry name" value="Ala_racemase_N"/>
    <property type="match status" value="1"/>
</dbReference>
<accession>A0A845E647</accession>
<gene>
    <name evidence="9" type="ORF">GLV98_17315</name>
</gene>
<comment type="catalytic activity">
    <reaction evidence="1 5">
        <text>L-alanine = D-alanine</text>
        <dbReference type="Rhea" id="RHEA:20249"/>
        <dbReference type="ChEBI" id="CHEBI:57416"/>
        <dbReference type="ChEBI" id="CHEBI:57972"/>
        <dbReference type="EC" id="5.1.1.1"/>
    </reaction>
</comment>
<dbReference type="Gene3D" id="2.40.37.10">
    <property type="entry name" value="Lyase, Ornithine Decarboxylase, Chain A, domain 1"/>
    <property type="match status" value="1"/>
</dbReference>
<feature type="binding site" evidence="5 7">
    <location>
        <position position="138"/>
    </location>
    <ligand>
        <name>substrate</name>
    </ligand>
</feature>
<dbReference type="FunFam" id="3.20.20.10:FF:000002">
    <property type="entry name" value="Alanine racemase"/>
    <property type="match status" value="1"/>
</dbReference>
<dbReference type="AlphaFoldDB" id="A0A845E647"/>
<dbReference type="HAMAP" id="MF_01201">
    <property type="entry name" value="Ala_racemase"/>
    <property type="match status" value="1"/>
</dbReference>
<dbReference type="RefSeq" id="WP_160917299.1">
    <property type="nucleotide sequence ID" value="NZ_WMEZ01000009.1"/>
</dbReference>
<dbReference type="NCBIfam" id="TIGR00492">
    <property type="entry name" value="alr"/>
    <property type="match status" value="1"/>
</dbReference>
<dbReference type="UniPathway" id="UPA00042">
    <property type="reaction ID" value="UER00497"/>
</dbReference>
<evidence type="ECO:0000313" key="10">
    <source>
        <dbReference type="Proteomes" id="UP000447393"/>
    </source>
</evidence>
<dbReference type="GO" id="GO:0005829">
    <property type="term" value="C:cytosol"/>
    <property type="evidence" value="ECO:0007669"/>
    <property type="project" value="TreeGrafter"/>
</dbReference>
<evidence type="ECO:0000256" key="5">
    <source>
        <dbReference type="HAMAP-Rule" id="MF_01201"/>
    </source>
</evidence>
<dbReference type="PROSITE" id="PS00395">
    <property type="entry name" value="ALANINE_RACEMASE"/>
    <property type="match status" value="1"/>
</dbReference>
<dbReference type="InterPro" id="IPR011079">
    <property type="entry name" value="Ala_racemase_C"/>
</dbReference>
<dbReference type="InterPro" id="IPR029066">
    <property type="entry name" value="PLP-binding_barrel"/>
</dbReference>
<feature type="active site" description="Proton acceptor; specific for L-alanine" evidence="5">
    <location>
        <position position="270"/>
    </location>
</feature>
<feature type="modified residue" description="N6-(pyridoxal phosphate)lysine" evidence="5 6">
    <location>
        <position position="42"/>
    </location>
</feature>
<dbReference type="OrthoDB" id="9813814at2"/>
<dbReference type="PANTHER" id="PTHR30511:SF0">
    <property type="entry name" value="ALANINE RACEMASE, CATABOLIC-RELATED"/>
    <property type="match status" value="1"/>
</dbReference>
<comment type="caution">
    <text evidence="9">The sequence shown here is derived from an EMBL/GenBank/DDBJ whole genome shotgun (WGS) entry which is preliminary data.</text>
</comment>
<dbReference type="SUPFAM" id="SSF51419">
    <property type="entry name" value="PLP-binding barrel"/>
    <property type="match status" value="1"/>
</dbReference>